<accession>A0A1I4SGN3</accession>
<feature type="transmembrane region" description="Helical" evidence="1">
    <location>
        <begin position="12"/>
        <end position="28"/>
    </location>
</feature>
<reference evidence="3" key="1">
    <citation type="submission" date="2016-10" db="EMBL/GenBank/DDBJ databases">
        <authorList>
            <person name="Varghese N."/>
            <person name="Submissions S."/>
        </authorList>
    </citation>
    <scope>NUCLEOTIDE SEQUENCE [LARGE SCALE GENOMIC DNA]</scope>
    <source>
        <strain evidence="3">Nm44</strain>
    </source>
</reference>
<keyword evidence="3" id="KW-1185">Reference proteome</keyword>
<dbReference type="EMBL" id="FOUB01000040">
    <property type="protein sequence ID" value="SFM63648.1"/>
    <property type="molecule type" value="Genomic_DNA"/>
</dbReference>
<evidence type="ECO:0000313" key="3">
    <source>
        <dbReference type="Proteomes" id="UP000183287"/>
    </source>
</evidence>
<evidence type="ECO:0000313" key="2">
    <source>
        <dbReference type="EMBL" id="SFM63648.1"/>
    </source>
</evidence>
<protein>
    <recommendedName>
        <fullName evidence="4">Inner membrane protein</fullName>
    </recommendedName>
</protein>
<feature type="transmembrane region" description="Helical" evidence="1">
    <location>
        <begin position="57"/>
        <end position="75"/>
    </location>
</feature>
<gene>
    <name evidence="2" type="ORF">SAMN05421863_104036</name>
</gene>
<dbReference type="OrthoDB" id="8549575at2"/>
<keyword evidence="1" id="KW-1133">Transmembrane helix</keyword>
<evidence type="ECO:0000256" key="1">
    <source>
        <dbReference type="SAM" id="Phobius"/>
    </source>
</evidence>
<feature type="transmembrane region" description="Helical" evidence="1">
    <location>
        <begin position="35"/>
        <end position="51"/>
    </location>
</feature>
<dbReference type="Proteomes" id="UP000183287">
    <property type="component" value="Unassembled WGS sequence"/>
</dbReference>
<evidence type="ECO:0008006" key="4">
    <source>
        <dbReference type="Google" id="ProtNLM"/>
    </source>
</evidence>
<name>A0A1I4SGN3_9PROT</name>
<sequence>MYSLENLLDLIQWLAMIITITATWYVAAERKDNRNWGFWLYLLSNLLWFIWAIPHRAWALATMQVILAGMNIRGVKNSEPKQTKKPEKVKVK</sequence>
<keyword evidence="1" id="KW-0472">Membrane</keyword>
<organism evidence="2 3">
    <name type="scientific">Nitrosomonas communis</name>
    <dbReference type="NCBI Taxonomy" id="44574"/>
    <lineage>
        <taxon>Bacteria</taxon>
        <taxon>Pseudomonadati</taxon>
        <taxon>Pseudomonadota</taxon>
        <taxon>Betaproteobacteria</taxon>
        <taxon>Nitrosomonadales</taxon>
        <taxon>Nitrosomonadaceae</taxon>
        <taxon>Nitrosomonas</taxon>
    </lineage>
</organism>
<proteinExistence type="predicted"/>
<keyword evidence="1" id="KW-0812">Transmembrane</keyword>
<dbReference type="AlphaFoldDB" id="A0A1I4SGN3"/>